<reference evidence="2" key="1">
    <citation type="submission" date="2013-10" db="EMBL/GenBank/DDBJ databases">
        <title>Genome sequencing of Onchocerca volvulus.</title>
        <authorList>
            <person name="Cotton J."/>
            <person name="Tsai J."/>
            <person name="Stanley E."/>
            <person name="Tracey A."/>
            <person name="Holroyd N."/>
            <person name="Lustigman S."/>
            <person name="Berriman M."/>
        </authorList>
    </citation>
    <scope>NUCLEOTIDE SEQUENCE</scope>
</reference>
<dbReference type="AlphaFoldDB" id="A0A2K6VSR3"/>
<evidence type="ECO:0000313" key="1">
    <source>
        <dbReference type="EnsemblMetazoa" id="OVOC1996.1"/>
    </source>
</evidence>
<dbReference type="EMBL" id="CMVM020000062">
    <property type="status" value="NOT_ANNOTATED_CDS"/>
    <property type="molecule type" value="Genomic_DNA"/>
</dbReference>
<dbReference type="EnsemblMetazoa" id="OVOC1996.1">
    <property type="protein sequence ID" value="OVOC1996.1"/>
    <property type="gene ID" value="WBGene00238805"/>
</dbReference>
<sequence>MPKVYVVVDVRHHGKNVTRKTRHWRVNGAIHARETSHPRTACLTATIGAFSLFISIDVNCKLLCDARNRYWKK</sequence>
<protein>
    <submittedName>
        <fullName evidence="1">Uncharacterized protein</fullName>
    </submittedName>
</protein>
<accession>A0A2K6VSR3</accession>
<evidence type="ECO:0000313" key="2">
    <source>
        <dbReference type="Proteomes" id="UP000024404"/>
    </source>
</evidence>
<reference evidence="1" key="2">
    <citation type="submission" date="2018-02" db="UniProtKB">
        <authorList>
            <consortium name="EnsemblMetazoa"/>
        </authorList>
    </citation>
    <scope>IDENTIFICATION</scope>
</reference>
<proteinExistence type="predicted"/>
<name>A0A2K6VSR3_ONCVO</name>
<organism evidence="1 2">
    <name type="scientific">Onchocerca volvulus</name>
    <dbReference type="NCBI Taxonomy" id="6282"/>
    <lineage>
        <taxon>Eukaryota</taxon>
        <taxon>Metazoa</taxon>
        <taxon>Ecdysozoa</taxon>
        <taxon>Nematoda</taxon>
        <taxon>Chromadorea</taxon>
        <taxon>Rhabditida</taxon>
        <taxon>Spirurina</taxon>
        <taxon>Spiruromorpha</taxon>
        <taxon>Filarioidea</taxon>
        <taxon>Onchocercidae</taxon>
        <taxon>Onchocerca</taxon>
    </lineage>
</organism>
<dbReference type="Proteomes" id="UP000024404">
    <property type="component" value="Unassembled WGS sequence"/>
</dbReference>
<keyword evidence="2" id="KW-1185">Reference proteome</keyword>